<proteinExistence type="predicted"/>
<evidence type="ECO:0000259" key="1">
    <source>
        <dbReference type="Pfam" id="PF14278"/>
    </source>
</evidence>
<dbReference type="PANTHER" id="PTHR43479:SF7">
    <property type="entry name" value="TETR-FAMILY TRANSCRIPTIONAL REGULATOR"/>
    <property type="match status" value="1"/>
</dbReference>
<dbReference type="InterPro" id="IPR050624">
    <property type="entry name" value="HTH-type_Tx_Regulator"/>
</dbReference>
<dbReference type="Proteomes" id="UP001446032">
    <property type="component" value="Unassembled WGS sequence"/>
</dbReference>
<reference evidence="2 3" key="1">
    <citation type="submission" date="2024-03" db="EMBL/GenBank/DDBJ databases">
        <title>Human intestinal bacterial collection.</title>
        <authorList>
            <person name="Pauvert C."/>
            <person name="Hitch T.C.A."/>
            <person name="Clavel T."/>
        </authorList>
    </citation>
    <scope>NUCLEOTIDE SEQUENCE [LARGE SCALE GENOMIC DNA]</scope>
    <source>
        <strain evidence="2 3">CLA-AA-H95</strain>
    </source>
</reference>
<comment type="caution">
    <text evidence="2">The sequence shown here is derived from an EMBL/GenBank/DDBJ whole genome shotgun (WGS) entry which is preliminary data.</text>
</comment>
<feature type="domain" description="Transcriptional regulator TetR C-terminal Firmicutes type" evidence="1">
    <location>
        <begin position="58"/>
        <end position="154"/>
    </location>
</feature>
<gene>
    <name evidence="2" type="ORF">WMO75_07730</name>
</gene>
<dbReference type="RefSeq" id="WP_199704989.1">
    <property type="nucleotide sequence ID" value="NZ_JBBMEI010000019.1"/>
</dbReference>
<organism evidence="2 3">
    <name type="scientific">Blautia intestinihominis</name>
    <dbReference type="NCBI Taxonomy" id="3133152"/>
    <lineage>
        <taxon>Bacteria</taxon>
        <taxon>Bacillati</taxon>
        <taxon>Bacillota</taxon>
        <taxon>Clostridia</taxon>
        <taxon>Lachnospirales</taxon>
        <taxon>Lachnospiraceae</taxon>
        <taxon>Blautia</taxon>
    </lineage>
</organism>
<keyword evidence="3" id="KW-1185">Reference proteome</keyword>
<dbReference type="InterPro" id="IPR039532">
    <property type="entry name" value="TetR_C_Firmicutes"/>
</dbReference>
<evidence type="ECO:0000313" key="3">
    <source>
        <dbReference type="Proteomes" id="UP001446032"/>
    </source>
</evidence>
<dbReference type="EMBL" id="JBBMEI010000019">
    <property type="protein sequence ID" value="MEQ2358222.1"/>
    <property type="molecule type" value="Genomic_DNA"/>
</dbReference>
<dbReference type="Pfam" id="PF14278">
    <property type="entry name" value="TetR_C_8"/>
    <property type="match status" value="1"/>
</dbReference>
<protein>
    <submittedName>
        <fullName evidence="2">TetR-like C-terminal domain-containing protein</fullName>
    </submittedName>
</protein>
<evidence type="ECO:0000313" key="2">
    <source>
        <dbReference type="EMBL" id="MEQ2358222.1"/>
    </source>
</evidence>
<sequence length="162" mass="18956">MWNGDNASVTAVPDIELGTFYLHYRDIQDLLEHLENDILDEFIEITNAHQPQDMKGKPFPLICDLYKFLEKNSDFVKLVLVNNQEQNFMNRIKEIIRERCVNDWDEIFANADPRLSEIYSSYVLSGCIGIIENWIRNGTRQSPEELARYTEDIMLNGLNILK</sequence>
<name>A0ABV1AK51_9FIRM</name>
<dbReference type="PANTHER" id="PTHR43479">
    <property type="entry name" value="ACREF/ENVCD OPERON REPRESSOR-RELATED"/>
    <property type="match status" value="1"/>
</dbReference>
<dbReference type="Gene3D" id="1.10.357.10">
    <property type="entry name" value="Tetracycline Repressor, domain 2"/>
    <property type="match status" value="1"/>
</dbReference>
<accession>A0ABV1AK51</accession>